<organism evidence="3 4">
    <name type="scientific">Fulvivirga imtechensis AK7</name>
    <dbReference type="NCBI Taxonomy" id="1237149"/>
    <lineage>
        <taxon>Bacteria</taxon>
        <taxon>Pseudomonadati</taxon>
        <taxon>Bacteroidota</taxon>
        <taxon>Cytophagia</taxon>
        <taxon>Cytophagales</taxon>
        <taxon>Fulvivirgaceae</taxon>
        <taxon>Fulvivirga</taxon>
    </lineage>
</organism>
<evidence type="ECO:0000313" key="4">
    <source>
        <dbReference type="Proteomes" id="UP000011135"/>
    </source>
</evidence>
<evidence type="ECO:0000259" key="2">
    <source>
        <dbReference type="Pfam" id="PF13628"/>
    </source>
</evidence>
<evidence type="ECO:0000313" key="3">
    <source>
        <dbReference type="EMBL" id="ELR73816.1"/>
    </source>
</evidence>
<feature type="chain" id="PRO_5003994132" evidence="1">
    <location>
        <begin position="20"/>
        <end position="208"/>
    </location>
</feature>
<dbReference type="Proteomes" id="UP000011135">
    <property type="component" value="Unassembled WGS sequence"/>
</dbReference>
<dbReference type="STRING" id="1237149.C900_01426"/>
<reference evidence="3 4" key="1">
    <citation type="submission" date="2012-12" db="EMBL/GenBank/DDBJ databases">
        <title>Genome assembly of Fulvivirga imtechensis AK7.</title>
        <authorList>
            <person name="Nupur N."/>
            <person name="Khatri I."/>
            <person name="Kumar R."/>
            <person name="Subramanian S."/>
            <person name="Pinnaka A."/>
        </authorList>
    </citation>
    <scope>NUCLEOTIDE SEQUENCE [LARGE SCALE GENOMIC DNA]</scope>
    <source>
        <strain evidence="3 4">AK7</strain>
    </source>
</reference>
<dbReference type="PANTHER" id="PTHR38593:SF1">
    <property type="entry name" value="BLR2558 PROTEIN"/>
    <property type="match status" value="1"/>
</dbReference>
<protein>
    <submittedName>
        <fullName evidence="3">Outer membrane protein</fullName>
    </submittedName>
</protein>
<dbReference type="Pfam" id="PF13628">
    <property type="entry name" value="DUF4142"/>
    <property type="match status" value="1"/>
</dbReference>
<dbReference type="PANTHER" id="PTHR38593">
    <property type="entry name" value="BLR2558 PROTEIN"/>
    <property type="match status" value="1"/>
</dbReference>
<dbReference type="eggNOG" id="COG3652">
    <property type="taxonomic scope" value="Bacteria"/>
</dbReference>
<dbReference type="AlphaFoldDB" id="L8JXP2"/>
<dbReference type="EMBL" id="AMZN01000002">
    <property type="protein sequence ID" value="ELR73816.1"/>
    <property type="molecule type" value="Genomic_DNA"/>
</dbReference>
<gene>
    <name evidence="3" type="ORF">C900_01426</name>
</gene>
<accession>L8JXP2</accession>
<dbReference type="Gene3D" id="1.20.1260.10">
    <property type="match status" value="1"/>
</dbReference>
<dbReference type="PROSITE" id="PS51257">
    <property type="entry name" value="PROKAR_LIPOPROTEIN"/>
    <property type="match status" value="1"/>
</dbReference>
<dbReference type="InterPro" id="IPR025419">
    <property type="entry name" value="DUF4142"/>
</dbReference>
<feature type="signal peptide" evidence="1">
    <location>
        <begin position="1"/>
        <end position="19"/>
    </location>
</feature>
<evidence type="ECO:0000256" key="1">
    <source>
        <dbReference type="SAM" id="SignalP"/>
    </source>
</evidence>
<keyword evidence="4" id="KW-1185">Reference proteome</keyword>
<dbReference type="InterPro" id="IPR012347">
    <property type="entry name" value="Ferritin-like"/>
</dbReference>
<dbReference type="RefSeq" id="WP_009577626.1">
    <property type="nucleotide sequence ID" value="NZ_AMZN01000002.1"/>
</dbReference>
<feature type="domain" description="DUF4142" evidence="2">
    <location>
        <begin position="61"/>
        <end position="193"/>
    </location>
</feature>
<keyword evidence="1" id="KW-0732">Signal</keyword>
<proteinExistence type="predicted"/>
<comment type="caution">
    <text evidence="3">The sequence shown here is derived from an EMBL/GenBank/DDBJ whole genome shotgun (WGS) entry which is preliminary data.</text>
</comment>
<sequence>MKQLLKSSLTCLMSIAALLACNNQKSTVDEGDENLIEDDATHYHEQEIAEGVTWDDDEIEVFMKSAGMIDKMQIKLGDLVKEKAELEAVGGYAEQIQRDHAHSLENLKKIAQEKGVTISGTLDAKHQAKIDSMMLIDDHFDREFLKMMVKAHKKDITMYQNAMQSISFQHPVKDWIDSNIPKLQQHQFTAQRLLDDENLFPETASDAP</sequence>
<name>L8JXP2_9BACT</name>
<dbReference type="OrthoDB" id="883203at2"/>